<comment type="caution">
    <text evidence="8">The sequence shown here is derived from an EMBL/GenBank/DDBJ whole genome shotgun (WGS) entry which is preliminary data.</text>
</comment>
<dbReference type="GO" id="GO:0005634">
    <property type="term" value="C:nucleus"/>
    <property type="evidence" value="ECO:0007669"/>
    <property type="project" value="TreeGrafter"/>
</dbReference>
<gene>
    <name evidence="8" type="ORF">AKO1_001414</name>
</gene>
<evidence type="ECO:0000313" key="8">
    <source>
        <dbReference type="EMBL" id="KAL0486586.1"/>
    </source>
</evidence>
<accession>A0AAW2ZBN4</accession>
<dbReference type="GO" id="GO:0008270">
    <property type="term" value="F:zinc ion binding"/>
    <property type="evidence" value="ECO:0007669"/>
    <property type="project" value="UniProtKB-KW"/>
</dbReference>
<feature type="region of interest" description="Disordered" evidence="6">
    <location>
        <begin position="153"/>
        <end position="192"/>
    </location>
</feature>
<evidence type="ECO:0000313" key="9">
    <source>
        <dbReference type="Proteomes" id="UP001431209"/>
    </source>
</evidence>
<feature type="coiled-coil region" evidence="5">
    <location>
        <begin position="227"/>
        <end position="254"/>
    </location>
</feature>
<dbReference type="SMART" id="SM01253">
    <property type="entry name" value="Kin17_mid"/>
    <property type="match status" value="1"/>
</dbReference>
<dbReference type="Pfam" id="PF25092">
    <property type="entry name" value="SH3_KIN17_C"/>
    <property type="match status" value="1"/>
</dbReference>
<dbReference type="InterPro" id="IPR041330">
    <property type="entry name" value="KN17_SH3"/>
</dbReference>
<evidence type="ECO:0000256" key="6">
    <source>
        <dbReference type="SAM" id="MobiDB-lite"/>
    </source>
</evidence>
<sequence>MCEKQCRDANGFKCHCMGESHRRQMAVFSGNPSKFLANFSARFKHDFLDILRTQHPGTKVKANTVYQQYIADKNHVHMNATCWSSLAGFVRTVGAQGICEVEETPRGWFMKYIKKDEKDIEQKAQDKKREQHDLTDMQRQLKLIEIQMQAAKEMERQAEKELQDEGKDVRPEEADENDLKQDDIHGEEPKPITPFSIANLKVKLEKPTFVINNENNDKHVPTFTNNVNDNKRKLSNLEQIRLEEEEKNKKYKQSHETVKASCWLKPDIVVKVLNKTLSDGQYYKHKGVVRNIEGSAAEVEMLDSGDVLKIDQDYLETVIPQIGGEVRVLKGEYRGYRAILESVNIDKCYATLQICKINKSIKMEYEDFSKIHPNKN</sequence>
<keyword evidence="5" id="KW-0175">Coiled coil</keyword>
<feature type="domain" description="DNA/RNA-binding protein Kin17 WH-like" evidence="7">
    <location>
        <begin position="23"/>
        <end position="149"/>
    </location>
</feature>
<feature type="compositionally biased region" description="Basic and acidic residues" evidence="6">
    <location>
        <begin position="153"/>
        <end position="190"/>
    </location>
</feature>
<reference evidence="8 9" key="1">
    <citation type="submission" date="2024-03" db="EMBL/GenBank/DDBJ databases">
        <title>The Acrasis kona genome and developmental transcriptomes reveal deep origins of eukaryotic multicellular pathways.</title>
        <authorList>
            <person name="Sheikh S."/>
            <person name="Fu C.-J."/>
            <person name="Brown M.W."/>
            <person name="Baldauf S.L."/>
        </authorList>
    </citation>
    <scope>NUCLEOTIDE SEQUENCE [LARGE SCALE GENOMIC DNA]</scope>
    <source>
        <strain evidence="8 9">ATCC MYA-3509</strain>
    </source>
</reference>
<dbReference type="GO" id="GO:0006974">
    <property type="term" value="P:DNA damage response"/>
    <property type="evidence" value="ECO:0007669"/>
    <property type="project" value="TreeGrafter"/>
</dbReference>
<dbReference type="InterPro" id="IPR019447">
    <property type="entry name" value="DNA/RNA-bd_Kin17_WH-like_dom"/>
</dbReference>
<dbReference type="Pfam" id="PF18131">
    <property type="entry name" value="KN17_SH3"/>
    <property type="match status" value="1"/>
</dbReference>
<proteinExistence type="inferred from homology"/>
<dbReference type="AlphaFoldDB" id="A0AAW2ZBN4"/>
<dbReference type="PANTHER" id="PTHR12805:SF0">
    <property type="entry name" value="DNA_RNA-BINDING PROTEIN KIN17"/>
    <property type="match status" value="1"/>
</dbReference>
<dbReference type="GO" id="GO:0003690">
    <property type="term" value="F:double-stranded DNA binding"/>
    <property type="evidence" value="ECO:0007669"/>
    <property type="project" value="TreeGrafter"/>
</dbReference>
<dbReference type="InterPro" id="IPR014722">
    <property type="entry name" value="Rib_uL2_dom2"/>
</dbReference>
<evidence type="ECO:0000256" key="2">
    <source>
        <dbReference type="ARBA" id="ARBA00022723"/>
    </source>
</evidence>
<dbReference type="PANTHER" id="PTHR12805">
    <property type="entry name" value="KIN17 KIN, ANTIGENIC DETERMINANT OF RECA PROTEIN HOMOLOG"/>
    <property type="match status" value="1"/>
</dbReference>
<dbReference type="Pfam" id="PF10357">
    <property type="entry name" value="WH_KIN17"/>
    <property type="match status" value="1"/>
</dbReference>
<organism evidence="8 9">
    <name type="scientific">Acrasis kona</name>
    <dbReference type="NCBI Taxonomy" id="1008807"/>
    <lineage>
        <taxon>Eukaryota</taxon>
        <taxon>Discoba</taxon>
        <taxon>Heterolobosea</taxon>
        <taxon>Tetramitia</taxon>
        <taxon>Eutetramitia</taxon>
        <taxon>Acrasidae</taxon>
        <taxon>Acrasis</taxon>
    </lineage>
</organism>
<dbReference type="InterPro" id="IPR037321">
    <property type="entry name" value="KIN17-like"/>
</dbReference>
<keyword evidence="3" id="KW-0863">Zinc-finger</keyword>
<name>A0AAW2ZBN4_9EUKA</name>
<evidence type="ECO:0000256" key="3">
    <source>
        <dbReference type="ARBA" id="ARBA00022771"/>
    </source>
</evidence>
<dbReference type="FunFam" id="1.10.10.2030:FF:000001">
    <property type="entry name" value="DNA/RNA-binding protein KIN17, putative"/>
    <property type="match status" value="1"/>
</dbReference>
<dbReference type="Proteomes" id="UP001431209">
    <property type="component" value="Unassembled WGS sequence"/>
</dbReference>
<dbReference type="InterPro" id="IPR038254">
    <property type="entry name" value="KIN17_WH-like_sf"/>
</dbReference>
<dbReference type="Gene3D" id="2.30.30.140">
    <property type="match status" value="1"/>
</dbReference>
<evidence type="ECO:0000259" key="7">
    <source>
        <dbReference type="SMART" id="SM01253"/>
    </source>
</evidence>
<comment type="similarity">
    <text evidence="1">Belongs to the KIN17 family.</text>
</comment>
<dbReference type="Pfam" id="PF25095">
    <property type="entry name" value="C2H2-zf_KIN17"/>
    <property type="match status" value="1"/>
</dbReference>
<dbReference type="FunFam" id="2.30.30.30:FF:000021">
    <property type="entry name" value="DNA/RNA-binding protein KIN17, putative"/>
    <property type="match status" value="1"/>
</dbReference>
<keyword evidence="2" id="KW-0479">Metal-binding</keyword>
<evidence type="ECO:0000256" key="5">
    <source>
        <dbReference type="SAM" id="Coils"/>
    </source>
</evidence>
<dbReference type="Gene3D" id="2.30.30.30">
    <property type="match status" value="1"/>
</dbReference>
<evidence type="ECO:0000256" key="1">
    <source>
        <dbReference type="ARBA" id="ARBA00008517"/>
    </source>
</evidence>
<protein>
    <submittedName>
        <fullName evidence="8">Kin</fullName>
    </submittedName>
</protein>
<keyword evidence="9" id="KW-1185">Reference proteome</keyword>
<dbReference type="InterPro" id="IPR056767">
    <property type="entry name" value="C2H2-Znf_KIN17"/>
</dbReference>
<evidence type="ECO:0000256" key="4">
    <source>
        <dbReference type="ARBA" id="ARBA00022833"/>
    </source>
</evidence>
<keyword evidence="4" id="KW-0862">Zinc</keyword>
<dbReference type="GO" id="GO:0006260">
    <property type="term" value="P:DNA replication"/>
    <property type="evidence" value="ECO:0007669"/>
    <property type="project" value="TreeGrafter"/>
</dbReference>
<dbReference type="EMBL" id="JAOPGA020001250">
    <property type="protein sequence ID" value="KAL0486586.1"/>
    <property type="molecule type" value="Genomic_DNA"/>
</dbReference>
<dbReference type="InterPro" id="IPR041995">
    <property type="entry name" value="KOW_KIN17"/>
</dbReference>
<dbReference type="Gene3D" id="1.10.10.2030">
    <property type="entry name" value="DNA/RNA-binding protein Kin17, conserved domain"/>
    <property type="match status" value="1"/>
</dbReference>